<proteinExistence type="predicted"/>
<dbReference type="EMBL" id="QHJG01000011">
    <property type="protein sequence ID" value="PWY56149.1"/>
    <property type="molecule type" value="Genomic_DNA"/>
</dbReference>
<protein>
    <submittedName>
        <fullName evidence="1">Uncharacterized protein</fullName>
    </submittedName>
</protein>
<gene>
    <name evidence="1" type="ORF">DGG96_08375</name>
</gene>
<organism evidence="1 2">
    <name type="scientific">Legionella qingyii</name>
    <dbReference type="NCBI Taxonomy" id="2184757"/>
    <lineage>
        <taxon>Bacteria</taxon>
        <taxon>Pseudomonadati</taxon>
        <taxon>Pseudomonadota</taxon>
        <taxon>Gammaproteobacteria</taxon>
        <taxon>Legionellales</taxon>
        <taxon>Legionellaceae</taxon>
        <taxon>Legionella</taxon>
    </lineage>
</organism>
<sequence length="74" mass="8181">MAGVLEGDGLFRDYSVPEKELLVGQKARWVAIGYVETLLSKALVQRVEENVHVVDIKTVVNENVSDLKDSPLVT</sequence>
<reference evidence="1 2" key="1">
    <citation type="submission" date="2018-05" db="EMBL/GenBank/DDBJ databases">
        <title>Legionella qingyii sp.nov., whole genome shotgun sequence.</title>
        <authorList>
            <person name="Wu H."/>
            <person name="Zhu Q."/>
            <person name="Hu C."/>
        </authorList>
    </citation>
    <scope>NUCLEOTIDE SEQUENCE [LARGE SCALE GENOMIC DNA]</scope>
    <source>
        <strain evidence="1 2">HEB18</strain>
    </source>
</reference>
<name>A0A317U433_9GAMM</name>
<evidence type="ECO:0000313" key="2">
    <source>
        <dbReference type="Proteomes" id="UP000247152"/>
    </source>
</evidence>
<dbReference type="AlphaFoldDB" id="A0A317U433"/>
<accession>A0A317U433</accession>
<comment type="caution">
    <text evidence="1">The sequence shown here is derived from an EMBL/GenBank/DDBJ whole genome shotgun (WGS) entry which is preliminary data.</text>
</comment>
<evidence type="ECO:0000313" key="1">
    <source>
        <dbReference type="EMBL" id="PWY56149.1"/>
    </source>
</evidence>
<dbReference type="Proteomes" id="UP000247152">
    <property type="component" value="Unassembled WGS sequence"/>
</dbReference>